<dbReference type="InterPro" id="IPR011990">
    <property type="entry name" value="TPR-like_helical_dom_sf"/>
</dbReference>
<evidence type="ECO:0000313" key="4">
    <source>
        <dbReference type="Proteomes" id="UP000324233"/>
    </source>
</evidence>
<evidence type="ECO:0000256" key="2">
    <source>
        <dbReference type="SAM" id="MobiDB-lite"/>
    </source>
</evidence>
<keyword evidence="1" id="KW-0802">TPR repeat</keyword>
<proteinExistence type="predicted"/>
<organism evidence="3 4">
    <name type="scientific">Aquisphaera giovannonii</name>
    <dbReference type="NCBI Taxonomy" id="406548"/>
    <lineage>
        <taxon>Bacteria</taxon>
        <taxon>Pseudomonadati</taxon>
        <taxon>Planctomycetota</taxon>
        <taxon>Planctomycetia</taxon>
        <taxon>Isosphaerales</taxon>
        <taxon>Isosphaeraceae</taxon>
        <taxon>Aquisphaera</taxon>
    </lineage>
</organism>
<dbReference type="AlphaFoldDB" id="A0A5B9WFM9"/>
<keyword evidence="4" id="KW-1185">Reference proteome</keyword>
<dbReference type="OrthoDB" id="274954at2"/>
<gene>
    <name evidence="3" type="ORF">OJF2_73060</name>
</gene>
<dbReference type="RefSeq" id="WP_148598117.1">
    <property type="nucleotide sequence ID" value="NZ_CP042997.1"/>
</dbReference>
<dbReference type="EMBL" id="CP042997">
    <property type="protein sequence ID" value="QEH38700.1"/>
    <property type="molecule type" value="Genomic_DNA"/>
</dbReference>
<dbReference type="PANTHER" id="PTHR12558">
    <property type="entry name" value="CELL DIVISION CYCLE 16,23,27"/>
    <property type="match status" value="1"/>
</dbReference>
<sequence length="259" mass="29203">MPRFNQLEFDAAPGDERELGPAPSEASRDDREWLGKADADRRRGHYENALRYYSRALELDRSLVAGWVGQVQMLIMLGEYPEAELWAGKALELFRNQPDLLAGRAQALLRIGDRTRAAEMIDGALRQEGTSAYRWIVRGEMLVAARDDVDAHCFDKAVQADRDWLVPLEIALIYLEYDKPSKGLLRARQAAEASPASFYPWLIQARCELALGFDRQARQSLARCLDLSPRNVEASRLLEGLSEGGWSIGRGLRRLFGGR</sequence>
<reference evidence="3 4" key="1">
    <citation type="submission" date="2019-08" db="EMBL/GenBank/DDBJ databases">
        <title>Deep-cultivation of Planctomycetes and their phenomic and genomic characterization uncovers novel biology.</title>
        <authorList>
            <person name="Wiegand S."/>
            <person name="Jogler M."/>
            <person name="Boedeker C."/>
            <person name="Pinto D."/>
            <person name="Vollmers J."/>
            <person name="Rivas-Marin E."/>
            <person name="Kohn T."/>
            <person name="Peeters S.H."/>
            <person name="Heuer A."/>
            <person name="Rast P."/>
            <person name="Oberbeckmann S."/>
            <person name="Bunk B."/>
            <person name="Jeske O."/>
            <person name="Meyerdierks A."/>
            <person name="Storesund J.E."/>
            <person name="Kallscheuer N."/>
            <person name="Luecker S."/>
            <person name="Lage O.M."/>
            <person name="Pohl T."/>
            <person name="Merkel B.J."/>
            <person name="Hornburger P."/>
            <person name="Mueller R.-W."/>
            <person name="Bruemmer F."/>
            <person name="Labrenz M."/>
            <person name="Spormann A.M."/>
            <person name="Op den Camp H."/>
            <person name="Overmann J."/>
            <person name="Amann R."/>
            <person name="Jetten M.S.M."/>
            <person name="Mascher T."/>
            <person name="Medema M.H."/>
            <person name="Devos D.P."/>
            <person name="Kaster A.-K."/>
            <person name="Ovreas L."/>
            <person name="Rohde M."/>
            <person name="Galperin M.Y."/>
            <person name="Jogler C."/>
        </authorList>
    </citation>
    <scope>NUCLEOTIDE SEQUENCE [LARGE SCALE GENOMIC DNA]</scope>
    <source>
        <strain evidence="3 4">OJF2</strain>
    </source>
</reference>
<feature type="region of interest" description="Disordered" evidence="2">
    <location>
        <begin position="1"/>
        <end position="31"/>
    </location>
</feature>
<dbReference type="InterPro" id="IPR019734">
    <property type="entry name" value="TPR_rpt"/>
</dbReference>
<dbReference type="Gene3D" id="1.25.40.10">
    <property type="entry name" value="Tetratricopeptide repeat domain"/>
    <property type="match status" value="2"/>
</dbReference>
<name>A0A5B9WFM9_9BACT</name>
<evidence type="ECO:0000313" key="3">
    <source>
        <dbReference type="EMBL" id="QEH38700.1"/>
    </source>
</evidence>
<dbReference type="KEGG" id="agv:OJF2_73060"/>
<dbReference type="SMART" id="SM00028">
    <property type="entry name" value="TPR"/>
    <property type="match status" value="4"/>
</dbReference>
<dbReference type="SUPFAM" id="SSF48452">
    <property type="entry name" value="TPR-like"/>
    <property type="match status" value="2"/>
</dbReference>
<protein>
    <submittedName>
        <fullName evidence="3">Tetratricopeptide repeat protein</fullName>
    </submittedName>
</protein>
<dbReference type="Proteomes" id="UP000324233">
    <property type="component" value="Chromosome"/>
</dbReference>
<accession>A0A5B9WFM9</accession>
<dbReference type="PANTHER" id="PTHR12558:SF13">
    <property type="entry name" value="CELL DIVISION CYCLE PROTEIN 27 HOMOLOG"/>
    <property type="match status" value="1"/>
</dbReference>
<evidence type="ECO:0000256" key="1">
    <source>
        <dbReference type="PROSITE-ProRule" id="PRU00339"/>
    </source>
</evidence>
<dbReference type="PROSITE" id="PS50005">
    <property type="entry name" value="TPR"/>
    <property type="match status" value="1"/>
</dbReference>
<feature type="repeat" description="TPR" evidence="1">
    <location>
        <begin position="30"/>
        <end position="63"/>
    </location>
</feature>